<sequence>MKVCVRLLHFQEEKYDVLRYRGLCGAVCSHTSYFSFVVYCISMLLKYFTCLYLVASASLQGQLVGCGTLIGHCNGEGGPKQGKLKGKEILVSDGSGGSSSGAGGIMISRTGVWIKLEGPSEYSQSSKLLENTIGIHLVG</sequence>
<keyword evidence="1" id="KW-0472">Membrane</keyword>
<keyword evidence="1" id="KW-1133">Transmembrane helix</keyword>
<evidence type="ECO:0000256" key="1">
    <source>
        <dbReference type="SAM" id="Phobius"/>
    </source>
</evidence>
<dbReference type="EMBL" id="CM008052">
    <property type="protein sequence ID" value="PAN36811.1"/>
    <property type="molecule type" value="Genomic_DNA"/>
</dbReference>
<organism evidence="2">
    <name type="scientific">Panicum hallii</name>
    <dbReference type="NCBI Taxonomy" id="206008"/>
    <lineage>
        <taxon>Eukaryota</taxon>
        <taxon>Viridiplantae</taxon>
        <taxon>Streptophyta</taxon>
        <taxon>Embryophyta</taxon>
        <taxon>Tracheophyta</taxon>
        <taxon>Spermatophyta</taxon>
        <taxon>Magnoliopsida</taxon>
        <taxon>Liliopsida</taxon>
        <taxon>Poales</taxon>
        <taxon>Poaceae</taxon>
        <taxon>PACMAD clade</taxon>
        <taxon>Panicoideae</taxon>
        <taxon>Panicodae</taxon>
        <taxon>Paniceae</taxon>
        <taxon>Panicinae</taxon>
        <taxon>Panicum</taxon>
        <taxon>Panicum sect. Panicum</taxon>
    </lineage>
</organism>
<keyword evidence="1" id="KW-0812">Transmembrane</keyword>
<name>A0A2S3I4X1_9POAL</name>
<gene>
    <name evidence="2" type="ORF">PAHAL_7G003500</name>
</gene>
<reference evidence="2" key="1">
    <citation type="submission" date="2018-04" db="EMBL/GenBank/DDBJ databases">
        <title>WGS assembly of Panicum hallii.</title>
        <authorList>
            <person name="Lovell J."/>
            <person name="Jenkins J."/>
            <person name="Lowry D."/>
            <person name="Mamidi S."/>
            <person name="Sreedasyam A."/>
            <person name="Weng X."/>
            <person name="Barry K."/>
            <person name="Bonette J."/>
            <person name="Campitelli B."/>
            <person name="Daum C."/>
            <person name="Gordon S."/>
            <person name="Gould B."/>
            <person name="Lipzen A."/>
            <person name="Macqueen A."/>
            <person name="Palacio-Mejia J."/>
            <person name="Plott C."/>
            <person name="Shakirov E."/>
            <person name="Shu S."/>
            <person name="Yoshinaga Y."/>
            <person name="Zane M."/>
            <person name="Rokhsar D."/>
            <person name="Grimwood J."/>
            <person name="Schmutz J."/>
            <person name="Juenger T."/>
        </authorList>
    </citation>
    <scope>NUCLEOTIDE SEQUENCE [LARGE SCALE GENOMIC DNA]</scope>
    <source>
        <strain evidence="2">FIL2</strain>
    </source>
</reference>
<accession>A0A2S3I4X1</accession>
<dbReference type="Proteomes" id="UP000243499">
    <property type="component" value="Chromosome 7"/>
</dbReference>
<dbReference type="Gramene" id="PAN36811">
    <property type="protein sequence ID" value="PAN36811"/>
    <property type="gene ID" value="PAHAL_7G003500"/>
</dbReference>
<proteinExistence type="predicted"/>
<feature type="transmembrane region" description="Helical" evidence="1">
    <location>
        <begin position="33"/>
        <end position="54"/>
    </location>
</feature>
<evidence type="ECO:0000313" key="2">
    <source>
        <dbReference type="EMBL" id="PAN36811.1"/>
    </source>
</evidence>
<protein>
    <submittedName>
        <fullName evidence="2">Uncharacterized protein</fullName>
    </submittedName>
</protein>
<dbReference type="AlphaFoldDB" id="A0A2S3I4X1"/>